<dbReference type="Proteomes" id="UP000769528">
    <property type="component" value="Unassembled WGS sequence"/>
</dbReference>
<accession>A0A9P8P9P1</accession>
<protein>
    <submittedName>
        <fullName evidence="1">Uncharacterized protein</fullName>
    </submittedName>
</protein>
<sequence length="69" mass="7900">MSVNDWVPEQGFITITPEKVFGSNVLEIVLNWPFFIRDMSQMFSVVSMFNFNKVCVDSSGNNSWCSDKV</sequence>
<comment type="caution">
    <text evidence="1">The sequence shown here is derived from an EMBL/GenBank/DDBJ whole genome shotgun (WGS) entry which is preliminary data.</text>
</comment>
<name>A0A9P8P9P1_9ASCO</name>
<dbReference type="AlphaFoldDB" id="A0A9P8P9P1"/>
<gene>
    <name evidence="1" type="ORF">WICMUC_005317</name>
</gene>
<dbReference type="EMBL" id="JAEUBF010001380">
    <property type="protein sequence ID" value="KAH3667785.1"/>
    <property type="molecule type" value="Genomic_DNA"/>
</dbReference>
<reference evidence="1" key="1">
    <citation type="journal article" date="2021" name="Open Biol.">
        <title>Shared evolutionary footprints suggest mitochondrial oxidative damage underlies multiple complex I losses in fungi.</title>
        <authorList>
            <person name="Schikora-Tamarit M.A."/>
            <person name="Marcet-Houben M."/>
            <person name="Nosek J."/>
            <person name="Gabaldon T."/>
        </authorList>
    </citation>
    <scope>NUCLEOTIDE SEQUENCE</scope>
    <source>
        <strain evidence="1">CBS6341</strain>
    </source>
</reference>
<organism evidence="1 2">
    <name type="scientific">Wickerhamomyces mucosus</name>
    <dbReference type="NCBI Taxonomy" id="1378264"/>
    <lineage>
        <taxon>Eukaryota</taxon>
        <taxon>Fungi</taxon>
        <taxon>Dikarya</taxon>
        <taxon>Ascomycota</taxon>
        <taxon>Saccharomycotina</taxon>
        <taxon>Saccharomycetes</taxon>
        <taxon>Phaffomycetales</taxon>
        <taxon>Wickerhamomycetaceae</taxon>
        <taxon>Wickerhamomyces</taxon>
    </lineage>
</organism>
<reference evidence="1" key="2">
    <citation type="submission" date="2021-01" db="EMBL/GenBank/DDBJ databases">
        <authorList>
            <person name="Schikora-Tamarit M.A."/>
        </authorList>
    </citation>
    <scope>NUCLEOTIDE SEQUENCE</scope>
    <source>
        <strain evidence="1">CBS6341</strain>
    </source>
</reference>
<proteinExistence type="predicted"/>
<keyword evidence="2" id="KW-1185">Reference proteome</keyword>
<evidence type="ECO:0000313" key="2">
    <source>
        <dbReference type="Proteomes" id="UP000769528"/>
    </source>
</evidence>
<evidence type="ECO:0000313" key="1">
    <source>
        <dbReference type="EMBL" id="KAH3667785.1"/>
    </source>
</evidence>